<protein>
    <submittedName>
        <fullName evidence="3">Uncharacterized protein</fullName>
    </submittedName>
</protein>
<sequence length="79" mass="8673">MSFTTPTIDWAAFAPIIIVLGAGAAGILIEAFIKTPATRRTVQARAVAGRPGLRARRHHRPVGGARRRRHRGDERHGDR</sequence>
<organism evidence="3 4">
    <name type="scientific">Demequina litorisediminis</name>
    <dbReference type="NCBI Taxonomy" id="1849022"/>
    <lineage>
        <taxon>Bacteria</taxon>
        <taxon>Bacillati</taxon>
        <taxon>Actinomycetota</taxon>
        <taxon>Actinomycetes</taxon>
        <taxon>Micrococcales</taxon>
        <taxon>Demequinaceae</taxon>
        <taxon>Demequina</taxon>
    </lineage>
</organism>
<name>A0ABQ6IFP1_9MICO</name>
<evidence type="ECO:0000313" key="3">
    <source>
        <dbReference type="EMBL" id="GMA36105.1"/>
    </source>
</evidence>
<proteinExistence type="predicted"/>
<feature type="transmembrane region" description="Helical" evidence="2">
    <location>
        <begin position="12"/>
        <end position="33"/>
    </location>
</feature>
<gene>
    <name evidence="3" type="ORF">GCM10025876_23090</name>
</gene>
<feature type="region of interest" description="Disordered" evidence="1">
    <location>
        <begin position="45"/>
        <end position="79"/>
    </location>
</feature>
<evidence type="ECO:0000256" key="1">
    <source>
        <dbReference type="SAM" id="MobiDB-lite"/>
    </source>
</evidence>
<keyword evidence="4" id="KW-1185">Reference proteome</keyword>
<comment type="caution">
    <text evidence="3">The sequence shown here is derived from an EMBL/GenBank/DDBJ whole genome shotgun (WGS) entry which is preliminary data.</text>
</comment>
<keyword evidence="2" id="KW-0472">Membrane</keyword>
<reference evidence="4" key="1">
    <citation type="journal article" date="2019" name="Int. J. Syst. Evol. Microbiol.">
        <title>The Global Catalogue of Microorganisms (GCM) 10K type strain sequencing project: providing services to taxonomists for standard genome sequencing and annotation.</title>
        <authorList>
            <consortium name="The Broad Institute Genomics Platform"/>
            <consortium name="The Broad Institute Genome Sequencing Center for Infectious Disease"/>
            <person name="Wu L."/>
            <person name="Ma J."/>
        </authorList>
    </citation>
    <scope>NUCLEOTIDE SEQUENCE [LARGE SCALE GENOMIC DNA]</scope>
    <source>
        <strain evidence="4">NBRC 112299</strain>
    </source>
</reference>
<feature type="compositionally biased region" description="Basic residues" evidence="1">
    <location>
        <begin position="53"/>
        <end position="70"/>
    </location>
</feature>
<evidence type="ECO:0000256" key="2">
    <source>
        <dbReference type="SAM" id="Phobius"/>
    </source>
</evidence>
<keyword evidence="2" id="KW-1133">Transmembrane helix</keyword>
<evidence type="ECO:0000313" key="4">
    <source>
        <dbReference type="Proteomes" id="UP001157125"/>
    </source>
</evidence>
<dbReference type="Proteomes" id="UP001157125">
    <property type="component" value="Unassembled WGS sequence"/>
</dbReference>
<accession>A0ABQ6IFP1</accession>
<keyword evidence="2" id="KW-0812">Transmembrane</keyword>
<dbReference type="EMBL" id="BSUN01000001">
    <property type="protein sequence ID" value="GMA36105.1"/>
    <property type="molecule type" value="Genomic_DNA"/>
</dbReference>
<dbReference type="RefSeq" id="WP_284328389.1">
    <property type="nucleotide sequence ID" value="NZ_BSUN01000001.1"/>
</dbReference>